<name>A0A927AV85_9BACT</name>
<keyword evidence="1" id="KW-0812">Transmembrane</keyword>
<keyword evidence="3" id="KW-1185">Reference proteome</keyword>
<gene>
    <name evidence="2" type="ORF">IC229_30775</name>
</gene>
<evidence type="ECO:0000313" key="3">
    <source>
        <dbReference type="Proteomes" id="UP000598820"/>
    </source>
</evidence>
<dbReference type="EMBL" id="JACWZY010000043">
    <property type="protein sequence ID" value="MBD2705050.1"/>
    <property type="molecule type" value="Genomic_DNA"/>
</dbReference>
<evidence type="ECO:0000256" key="1">
    <source>
        <dbReference type="SAM" id="Phobius"/>
    </source>
</evidence>
<organism evidence="2 3">
    <name type="scientific">Spirosoma profusum</name>
    <dbReference type="NCBI Taxonomy" id="2771354"/>
    <lineage>
        <taxon>Bacteria</taxon>
        <taxon>Pseudomonadati</taxon>
        <taxon>Bacteroidota</taxon>
        <taxon>Cytophagia</taxon>
        <taxon>Cytophagales</taxon>
        <taxon>Cytophagaceae</taxon>
        <taxon>Spirosoma</taxon>
    </lineage>
</organism>
<feature type="transmembrane region" description="Helical" evidence="1">
    <location>
        <begin position="6"/>
        <end position="25"/>
    </location>
</feature>
<protein>
    <submittedName>
        <fullName evidence="2">Uncharacterized protein</fullName>
    </submittedName>
</protein>
<dbReference type="Proteomes" id="UP000598820">
    <property type="component" value="Unassembled WGS sequence"/>
</dbReference>
<sequence length="67" mass="7716">MNSIKLIVAVLATGLLFLFGILLYYRAWLKSKLEKFNQPQSAQEFNIFKPVKDVAIPKLGQQAFRLF</sequence>
<accession>A0A927AV85</accession>
<reference evidence="2" key="1">
    <citation type="submission" date="2020-09" db="EMBL/GenBank/DDBJ databases">
        <authorList>
            <person name="Kim M.K."/>
        </authorList>
    </citation>
    <scope>NUCLEOTIDE SEQUENCE</scope>
    <source>
        <strain evidence="2">BT702</strain>
    </source>
</reference>
<keyword evidence="1" id="KW-1133">Transmembrane helix</keyword>
<keyword evidence="1" id="KW-0472">Membrane</keyword>
<dbReference type="AlphaFoldDB" id="A0A927AV85"/>
<proteinExistence type="predicted"/>
<comment type="caution">
    <text evidence="2">The sequence shown here is derived from an EMBL/GenBank/DDBJ whole genome shotgun (WGS) entry which is preliminary data.</text>
</comment>
<evidence type="ECO:0000313" key="2">
    <source>
        <dbReference type="EMBL" id="MBD2705050.1"/>
    </source>
</evidence>
<dbReference type="RefSeq" id="WP_190892133.1">
    <property type="nucleotide sequence ID" value="NZ_JACWZY010000043.1"/>
</dbReference>